<evidence type="ECO:0000313" key="8">
    <source>
        <dbReference type="Proteomes" id="UP000824540"/>
    </source>
</evidence>
<evidence type="ECO:0000256" key="4">
    <source>
        <dbReference type="ARBA" id="ARBA00023136"/>
    </source>
</evidence>
<feature type="non-terminal residue" evidence="7">
    <location>
        <position position="166"/>
    </location>
</feature>
<feature type="domain" description="SLC12A transporter C-terminal" evidence="6">
    <location>
        <begin position="11"/>
        <end position="85"/>
    </location>
</feature>
<name>A0A8T2MS04_9TELE</name>
<accession>A0A8T2MS04</accession>
<dbReference type="GO" id="GO:0008511">
    <property type="term" value="F:sodium:potassium:chloride symporter activity"/>
    <property type="evidence" value="ECO:0007669"/>
    <property type="project" value="TreeGrafter"/>
</dbReference>
<protein>
    <recommendedName>
        <fullName evidence="6">SLC12A transporter C-terminal domain-containing protein</fullName>
    </recommendedName>
</protein>
<evidence type="ECO:0000313" key="7">
    <source>
        <dbReference type="EMBL" id="KAG9330885.1"/>
    </source>
</evidence>
<evidence type="ECO:0000256" key="2">
    <source>
        <dbReference type="ARBA" id="ARBA00022692"/>
    </source>
</evidence>
<comment type="caution">
    <text evidence="7">The sequence shown here is derived from an EMBL/GenBank/DDBJ whole genome shotgun (WGS) entry which is preliminary data.</text>
</comment>
<evidence type="ECO:0000256" key="5">
    <source>
        <dbReference type="SAM" id="Phobius"/>
    </source>
</evidence>
<dbReference type="Pfam" id="PF03522">
    <property type="entry name" value="SLC12"/>
    <property type="match status" value="2"/>
</dbReference>
<proteinExistence type="predicted"/>
<dbReference type="InterPro" id="IPR004842">
    <property type="entry name" value="SLC12A_fam"/>
</dbReference>
<feature type="domain" description="SLC12A transporter C-terminal" evidence="6">
    <location>
        <begin position="122"/>
        <end position="165"/>
    </location>
</feature>
<dbReference type="GO" id="GO:0006884">
    <property type="term" value="P:cell volume homeostasis"/>
    <property type="evidence" value="ECO:0007669"/>
    <property type="project" value="TreeGrafter"/>
</dbReference>
<feature type="transmembrane region" description="Helical" evidence="5">
    <location>
        <begin position="92"/>
        <end position="112"/>
    </location>
</feature>
<dbReference type="GO" id="GO:0055078">
    <property type="term" value="P:sodium ion homeostasis"/>
    <property type="evidence" value="ECO:0007669"/>
    <property type="project" value="TreeGrafter"/>
</dbReference>
<dbReference type="PANTHER" id="PTHR11827">
    <property type="entry name" value="SOLUTE CARRIER FAMILY 12, CATION COTRANSPORTERS"/>
    <property type="match status" value="1"/>
</dbReference>
<evidence type="ECO:0000259" key="6">
    <source>
        <dbReference type="Pfam" id="PF03522"/>
    </source>
</evidence>
<evidence type="ECO:0000256" key="3">
    <source>
        <dbReference type="ARBA" id="ARBA00022989"/>
    </source>
</evidence>
<dbReference type="GO" id="GO:0055064">
    <property type="term" value="P:chloride ion homeostasis"/>
    <property type="evidence" value="ECO:0007669"/>
    <property type="project" value="TreeGrafter"/>
</dbReference>
<dbReference type="GO" id="GO:0016324">
    <property type="term" value="C:apical plasma membrane"/>
    <property type="evidence" value="ECO:0007669"/>
    <property type="project" value="TreeGrafter"/>
</dbReference>
<keyword evidence="4 5" id="KW-0472">Membrane</keyword>
<comment type="subcellular location">
    <subcellularLocation>
        <location evidence="1">Membrane</location>
        <topology evidence="1">Multi-pass membrane protein</topology>
    </subcellularLocation>
</comment>
<keyword evidence="3 5" id="KW-1133">Transmembrane helix</keyword>
<dbReference type="OrthoDB" id="2020542at2759"/>
<dbReference type="Proteomes" id="UP000824540">
    <property type="component" value="Unassembled WGS sequence"/>
</dbReference>
<keyword evidence="2 5" id="KW-0812">Transmembrane</keyword>
<dbReference type="EMBL" id="JAFBMS010000438">
    <property type="protein sequence ID" value="KAG9330885.1"/>
    <property type="molecule type" value="Genomic_DNA"/>
</dbReference>
<dbReference type="AlphaFoldDB" id="A0A8T2MS04"/>
<organism evidence="7 8">
    <name type="scientific">Albula glossodonta</name>
    <name type="common">roundjaw bonefish</name>
    <dbReference type="NCBI Taxonomy" id="121402"/>
    <lineage>
        <taxon>Eukaryota</taxon>
        <taxon>Metazoa</taxon>
        <taxon>Chordata</taxon>
        <taxon>Craniata</taxon>
        <taxon>Vertebrata</taxon>
        <taxon>Euteleostomi</taxon>
        <taxon>Actinopterygii</taxon>
        <taxon>Neopterygii</taxon>
        <taxon>Teleostei</taxon>
        <taxon>Albuliformes</taxon>
        <taxon>Albulidae</taxon>
        <taxon>Albula</taxon>
    </lineage>
</organism>
<keyword evidence="8" id="KW-1185">Reference proteome</keyword>
<sequence>EDEKAAGTPSSTAQLLKWLNCRKVRSFYTPITGDSLREGTRNLLQATGLGKLKPNTLIMGFKTNWQQCSPYSLQDYITTLYTAWMHSAMSECITMATFVIIFFLSSLQLGYLPNIITVSARSLPVPQTDCPSGLYMAWLDTLSYGLHCPVLLIRGNQQNVLTFYCQ</sequence>
<dbReference type="InterPro" id="IPR018491">
    <property type="entry name" value="SLC12_C"/>
</dbReference>
<reference evidence="7" key="1">
    <citation type="thesis" date="2021" institute="BYU ScholarsArchive" country="Provo, UT, USA">
        <title>Applications of and Algorithms for Genome Assembly and Genomic Analyses with an Emphasis on Marine Teleosts.</title>
        <authorList>
            <person name="Pickett B.D."/>
        </authorList>
    </citation>
    <scope>NUCLEOTIDE SEQUENCE</scope>
    <source>
        <strain evidence="7">HI-2016</strain>
    </source>
</reference>
<gene>
    <name evidence="7" type="ORF">JZ751_021827</name>
</gene>
<evidence type="ECO:0000256" key="1">
    <source>
        <dbReference type="ARBA" id="ARBA00004141"/>
    </source>
</evidence>
<dbReference type="GO" id="GO:0055075">
    <property type="term" value="P:potassium ion homeostasis"/>
    <property type="evidence" value="ECO:0007669"/>
    <property type="project" value="TreeGrafter"/>
</dbReference>
<dbReference type="PANTHER" id="PTHR11827:SF97">
    <property type="entry name" value="SLC12A10.3 SOLUTE CARRIER FAMILY 12 (SODIUM_POTASSIUM_CHLORIDE TRANSPORTERS), MEMBER 10, TANDEM DUPLICATE 3 ISOFORM X1-RELATED"/>
    <property type="match status" value="1"/>
</dbReference>
<dbReference type="GO" id="GO:1990573">
    <property type="term" value="P:potassium ion import across plasma membrane"/>
    <property type="evidence" value="ECO:0007669"/>
    <property type="project" value="TreeGrafter"/>
</dbReference>